<dbReference type="Proteomes" id="UP000504638">
    <property type="component" value="Unplaced"/>
</dbReference>
<dbReference type="EMBL" id="ML975172">
    <property type="protein sequence ID" value="KAF1809485.1"/>
    <property type="molecule type" value="Genomic_DNA"/>
</dbReference>
<feature type="region of interest" description="Disordered" evidence="1">
    <location>
        <begin position="1"/>
        <end position="48"/>
    </location>
</feature>
<protein>
    <submittedName>
        <fullName evidence="2 4">Uncharacterized protein</fullName>
    </submittedName>
</protein>
<reference evidence="4" key="3">
    <citation type="submission" date="2025-04" db="UniProtKB">
        <authorList>
            <consortium name="RefSeq"/>
        </authorList>
    </citation>
    <scope>IDENTIFICATION</scope>
    <source>
        <strain evidence="4">CBS 781.70</strain>
    </source>
</reference>
<feature type="region of interest" description="Disordered" evidence="1">
    <location>
        <begin position="150"/>
        <end position="457"/>
    </location>
</feature>
<feature type="compositionally biased region" description="Basic and acidic residues" evidence="1">
    <location>
        <begin position="223"/>
        <end position="232"/>
    </location>
</feature>
<accession>A0A6G1FUB4</accession>
<keyword evidence="3" id="KW-1185">Reference proteome</keyword>
<feature type="compositionally biased region" description="Polar residues" evidence="1">
    <location>
        <begin position="1"/>
        <end position="19"/>
    </location>
</feature>
<organism evidence="2">
    <name type="scientific">Eremomyces bilateralis CBS 781.70</name>
    <dbReference type="NCBI Taxonomy" id="1392243"/>
    <lineage>
        <taxon>Eukaryota</taxon>
        <taxon>Fungi</taxon>
        <taxon>Dikarya</taxon>
        <taxon>Ascomycota</taxon>
        <taxon>Pezizomycotina</taxon>
        <taxon>Dothideomycetes</taxon>
        <taxon>Dothideomycetes incertae sedis</taxon>
        <taxon>Eremomycetales</taxon>
        <taxon>Eremomycetaceae</taxon>
        <taxon>Eremomyces</taxon>
    </lineage>
</organism>
<feature type="compositionally biased region" description="Low complexity" evidence="1">
    <location>
        <begin position="190"/>
        <end position="201"/>
    </location>
</feature>
<feature type="compositionally biased region" description="Polar residues" evidence="1">
    <location>
        <begin position="33"/>
        <end position="43"/>
    </location>
</feature>
<evidence type="ECO:0000256" key="1">
    <source>
        <dbReference type="SAM" id="MobiDB-lite"/>
    </source>
</evidence>
<proteinExistence type="predicted"/>
<evidence type="ECO:0000313" key="2">
    <source>
        <dbReference type="EMBL" id="KAF1809485.1"/>
    </source>
</evidence>
<dbReference type="AlphaFoldDB" id="A0A6G1FUB4"/>
<feature type="compositionally biased region" description="Basic residues" evidence="1">
    <location>
        <begin position="261"/>
        <end position="289"/>
    </location>
</feature>
<name>A0A6G1FUB4_9PEZI</name>
<evidence type="ECO:0000313" key="4">
    <source>
        <dbReference type="RefSeq" id="XP_033531116.1"/>
    </source>
</evidence>
<reference evidence="4" key="2">
    <citation type="submission" date="2020-04" db="EMBL/GenBank/DDBJ databases">
        <authorList>
            <consortium name="NCBI Genome Project"/>
        </authorList>
    </citation>
    <scope>NUCLEOTIDE SEQUENCE</scope>
    <source>
        <strain evidence="4">CBS 781.70</strain>
    </source>
</reference>
<gene>
    <name evidence="2 4" type="ORF">P152DRAFT_461429</name>
</gene>
<evidence type="ECO:0000313" key="3">
    <source>
        <dbReference type="Proteomes" id="UP000504638"/>
    </source>
</evidence>
<reference evidence="2 4" key="1">
    <citation type="submission" date="2020-01" db="EMBL/GenBank/DDBJ databases">
        <authorList>
            <consortium name="DOE Joint Genome Institute"/>
            <person name="Haridas S."/>
            <person name="Albert R."/>
            <person name="Binder M."/>
            <person name="Bloem J."/>
            <person name="Labutti K."/>
            <person name="Salamov A."/>
            <person name="Andreopoulos B."/>
            <person name="Baker S.E."/>
            <person name="Barry K."/>
            <person name="Bills G."/>
            <person name="Bluhm B.H."/>
            <person name="Cannon C."/>
            <person name="Castanera R."/>
            <person name="Culley D.E."/>
            <person name="Daum C."/>
            <person name="Ezra D."/>
            <person name="Gonzalez J.B."/>
            <person name="Henrissat B."/>
            <person name="Kuo A."/>
            <person name="Liang C."/>
            <person name="Lipzen A."/>
            <person name="Lutzoni F."/>
            <person name="Magnuson J."/>
            <person name="Mondo S."/>
            <person name="Nolan M."/>
            <person name="Ohm R."/>
            <person name="Pangilinan J."/>
            <person name="Park H.-J."/>
            <person name="Ramirez L."/>
            <person name="Alfaro M."/>
            <person name="Sun H."/>
            <person name="Tritt A."/>
            <person name="Yoshinaga Y."/>
            <person name="Zwiers L.-H."/>
            <person name="Turgeon B.G."/>
            <person name="Goodwin S.B."/>
            <person name="Spatafora J.W."/>
            <person name="Crous P.W."/>
            <person name="Grigoriev I.V."/>
        </authorList>
    </citation>
    <scope>NUCLEOTIDE SEQUENCE</scope>
    <source>
        <strain evidence="2 4">CBS 781.70</strain>
    </source>
</reference>
<sequence length="675" mass="74114">MANISPAVNGTTSNSNLPNSVLEPSVDEERPENATSMGNQSNQPEEEFVPLPLRPSRTLSFRSQIPWHVFPDGLTITVPLHGSCPACHHLHDQSAVALTLNRMGSTRTTVTCTNCGHKWFGIGGNSRTMSFVSEETILDPQDLRRLQRDRYCHDTPQSPPATAPRGMALDTHESRTSPVSQRLGLGGSGIRSRASSILGRISSHRSKDGTRNPSPVEASPQALHEKPLDDSSRGISAETPVALAPETGLRVYGSHEPSQQRAKRQHKHMKVIHRLKKMVKKLKWPRRSKGRSEPLPLEVDEPLPHSTSSSAANPPAEQPLTSPDARTPSQEVEHEAHLRPSSAGSANGCPGSSSHTIIQPDGQTEQEHVDRISGHGRQQTESDVGESSDGPQPAGRLPLDRAEDVQQPNGYIPYNADGQQGSHRTQEGHINHLGQTHNGQEESSRQEVGSEDERRDPAWEQHVKEVRRRITFQRRWRCLCTTNCNCRDQHKGSVAPPSNRKTNFAIPDNPLVDGASDYMSDAGTSAVGSVCWNSFDLNQLREMGAQFDLDITERTDSGVFRRDMVFMYRSPSLTTRGSTESTLVASNGGSLTGIIPLALRSPPTVVARMSPEAIPRIHLPTRIPRVHAPSSRLRDDLQQSRWSMPQLSSMGALVARRSSAPMLLEQVSTQGRSWA</sequence>
<feature type="compositionally biased region" description="Polar residues" evidence="1">
    <location>
        <begin position="342"/>
        <end position="363"/>
    </location>
</feature>
<dbReference type="GeneID" id="54420696"/>
<dbReference type="OrthoDB" id="3945111at2759"/>
<dbReference type="RefSeq" id="XP_033531116.1">
    <property type="nucleotide sequence ID" value="XM_033680126.1"/>
</dbReference>